<evidence type="ECO:0000259" key="1">
    <source>
        <dbReference type="SMART" id="SM00735"/>
    </source>
</evidence>
<dbReference type="Proteomes" id="UP000095283">
    <property type="component" value="Unplaced"/>
</dbReference>
<accession>A0A1I7XQU9</accession>
<evidence type="ECO:0000313" key="3">
    <source>
        <dbReference type="WBParaSite" id="Hba_20113"/>
    </source>
</evidence>
<proteinExistence type="predicted"/>
<evidence type="ECO:0000313" key="2">
    <source>
        <dbReference type="Proteomes" id="UP000095283"/>
    </source>
</evidence>
<dbReference type="WBParaSite" id="Hba_20113">
    <property type="protein sequence ID" value="Hba_20113"/>
    <property type="gene ID" value="Hba_20113"/>
</dbReference>
<dbReference type="SMART" id="SM00735">
    <property type="entry name" value="ZM"/>
    <property type="match status" value="1"/>
</dbReference>
<dbReference type="AlphaFoldDB" id="A0A1I7XQU9"/>
<reference evidence="3" key="1">
    <citation type="submission" date="2016-11" db="UniProtKB">
        <authorList>
            <consortium name="WormBaseParasite"/>
        </authorList>
    </citation>
    <scope>IDENTIFICATION</scope>
</reference>
<sequence>MKVGRVPLFLVFYVCGENVSFRSWYVGQNAWLLCCSSLYGELFSCLYQQNAYNSWVAAGGYVALRTFFRDKMEEVLVEGVHVPAAIAANFNRSRENTPFSYSRPVPGHKNKHSKIQVPKVLPLVKETDMAQPIHLQYNSPMHLYSKEAVEEQFQQQIGGGSPIPLPAPTGDKHFDPSKSATLRYIQIQLFAFNVEIIEEGDRGEFGEHFFEKVAVAEAPNVPSNQEIQSYFWNLAGHGTPGKRVNVHAHEPLQIQVSITLPVLHLHL</sequence>
<keyword evidence="2" id="KW-1185">Reference proteome</keyword>
<dbReference type="InterPro" id="IPR006643">
    <property type="entry name" value="Zasp-like_motif"/>
</dbReference>
<feature type="domain" description="Zasp-like motif" evidence="1">
    <location>
        <begin position="131"/>
        <end position="156"/>
    </location>
</feature>
<protein>
    <submittedName>
        <fullName evidence="3">ZM domain-containing protein</fullName>
    </submittedName>
</protein>
<name>A0A1I7XQU9_HETBA</name>
<organism evidence="2 3">
    <name type="scientific">Heterorhabditis bacteriophora</name>
    <name type="common">Entomopathogenic nematode worm</name>
    <dbReference type="NCBI Taxonomy" id="37862"/>
    <lineage>
        <taxon>Eukaryota</taxon>
        <taxon>Metazoa</taxon>
        <taxon>Ecdysozoa</taxon>
        <taxon>Nematoda</taxon>
        <taxon>Chromadorea</taxon>
        <taxon>Rhabditida</taxon>
        <taxon>Rhabditina</taxon>
        <taxon>Rhabditomorpha</taxon>
        <taxon>Strongyloidea</taxon>
        <taxon>Heterorhabditidae</taxon>
        <taxon>Heterorhabditis</taxon>
    </lineage>
</organism>